<evidence type="ECO:0000256" key="1">
    <source>
        <dbReference type="SAM" id="MobiDB-lite"/>
    </source>
</evidence>
<accession>A0ABW0P9J7</accession>
<evidence type="ECO:0000313" key="2">
    <source>
        <dbReference type="EMBL" id="MFC5509330.1"/>
    </source>
</evidence>
<feature type="region of interest" description="Disordered" evidence="1">
    <location>
        <begin position="30"/>
        <end position="51"/>
    </location>
</feature>
<gene>
    <name evidence="2" type="ORF">ACFPN9_29375</name>
</gene>
<proteinExistence type="predicted"/>
<keyword evidence="3" id="KW-1185">Reference proteome</keyword>
<reference evidence="3" key="1">
    <citation type="journal article" date="2019" name="Int. J. Syst. Evol. Microbiol.">
        <title>The Global Catalogue of Microorganisms (GCM) 10K type strain sequencing project: providing services to taxonomists for standard genome sequencing and annotation.</title>
        <authorList>
            <consortium name="The Broad Institute Genomics Platform"/>
            <consortium name="The Broad Institute Genome Sequencing Center for Infectious Disease"/>
            <person name="Wu L."/>
            <person name="Ma J."/>
        </authorList>
    </citation>
    <scope>NUCLEOTIDE SEQUENCE [LARGE SCALE GENOMIC DNA]</scope>
    <source>
        <strain evidence="3">CCUG 43117</strain>
    </source>
</reference>
<protein>
    <submittedName>
        <fullName evidence="2">Uncharacterized protein</fullName>
    </submittedName>
</protein>
<name>A0ABW0P9J7_9HYPH</name>
<organism evidence="2 3">
    <name type="scientific">Bosea massiliensis</name>
    <dbReference type="NCBI Taxonomy" id="151419"/>
    <lineage>
        <taxon>Bacteria</taxon>
        <taxon>Pseudomonadati</taxon>
        <taxon>Pseudomonadota</taxon>
        <taxon>Alphaproteobacteria</taxon>
        <taxon>Hyphomicrobiales</taxon>
        <taxon>Boseaceae</taxon>
        <taxon>Bosea</taxon>
    </lineage>
</organism>
<dbReference type="Proteomes" id="UP001596060">
    <property type="component" value="Unassembled WGS sequence"/>
</dbReference>
<sequence>MPTFPSFDHRQAMSRKNEFNRAYIEESVTDFDHPYRRGRASSQDDDFEGGEITGSIRDVEAEAGENDWTPRRLEQRLIEGAKVMHVTVSRVGPSGARGFWPESYPIFQDEFDRLQRVYPNETTGRAKLQATSAQIARADQALAWPKRYVANLHVLKVLNAWIASKAMRRSWAGVVKERGWSLATADRCRDRAKAEIIQGLRRDGVSFS</sequence>
<comment type="caution">
    <text evidence="2">The sequence shown here is derived from an EMBL/GenBank/DDBJ whole genome shotgun (WGS) entry which is preliminary data.</text>
</comment>
<evidence type="ECO:0000313" key="3">
    <source>
        <dbReference type="Proteomes" id="UP001596060"/>
    </source>
</evidence>
<dbReference type="EMBL" id="JBHSLU010000161">
    <property type="protein sequence ID" value="MFC5509330.1"/>
    <property type="molecule type" value="Genomic_DNA"/>
</dbReference>
<dbReference type="RefSeq" id="WP_377818086.1">
    <property type="nucleotide sequence ID" value="NZ_JBHSLU010000161.1"/>
</dbReference>